<name>A0A8S5VTS3_9CAUD</name>
<accession>A0A8S5VTS3</accession>
<protein>
    <submittedName>
        <fullName evidence="1">Uncharacterized protein</fullName>
    </submittedName>
</protein>
<reference evidence="1" key="1">
    <citation type="journal article" date="2021" name="Proc. Natl. Acad. Sci. U.S.A.">
        <title>A Catalog of Tens of Thousands of Viruses from Human Metagenomes Reveals Hidden Associations with Chronic Diseases.</title>
        <authorList>
            <person name="Tisza M.J."/>
            <person name="Buck C.B."/>
        </authorList>
    </citation>
    <scope>NUCLEOTIDE SEQUENCE</scope>
    <source>
        <strain evidence="1">CtASH1</strain>
    </source>
</reference>
<dbReference type="EMBL" id="BK035393">
    <property type="protein sequence ID" value="DAG98003.1"/>
    <property type="molecule type" value="Genomic_DNA"/>
</dbReference>
<proteinExistence type="predicted"/>
<evidence type="ECO:0000313" key="1">
    <source>
        <dbReference type="EMBL" id="DAG98003.1"/>
    </source>
</evidence>
<sequence>MIIVTIRNINIEAFISFFNDIDIKSKQVIDIYKTEDGKHEIVSRGHTITRDFVKVVESDFDVMCQEIVSKSEYSHIKIPFIEIKKFVELLKIYTDDEQVSINLSCDEKGESLVVVKLEVKSKRKSSRMPMADISLVPYLQKDIWENLLQSTERLSFFGLSQNDVTDVKKLMKYASESQASAKVKEISKFRVKFEDGQTTIMSYEDRWNIDIPTDGSFTGDFVFPAILFKHLSSTNVYDCAFVKAMGRDTKFLIVENKTLRTTCVVIAEKFDINKK</sequence>
<organism evidence="1">
    <name type="scientific">Ackermannviridae sp</name>
    <dbReference type="NCBI Taxonomy" id="2831612"/>
    <lineage>
        <taxon>Viruses</taxon>
        <taxon>Duplodnaviria</taxon>
        <taxon>Heunggongvirae</taxon>
        <taxon>Uroviricota</taxon>
        <taxon>Caudoviricetes</taxon>
        <taxon>Pantevenvirales</taxon>
        <taxon>Ackermannviridae</taxon>
    </lineage>
</organism>